<feature type="region of interest" description="Disordered" evidence="1">
    <location>
        <begin position="237"/>
        <end position="263"/>
    </location>
</feature>
<feature type="compositionally biased region" description="Polar residues" evidence="1">
    <location>
        <begin position="240"/>
        <end position="263"/>
    </location>
</feature>
<dbReference type="EMBL" id="CP115921">
    <property type="protein sequence ID" value="XCD17686.1"/>
    <property type="molecule type" value="Genomic_DNA"/>
</dbReference>
<organism evidence="2">
    <name type="scientific">Vibrio chaetopteri</name>
    <dbReference type="NCBI Taxonomy" id="3016528"/>
    <lineage>
        <taxon>Bacteria</taxon>
        <taxon>Pseudomonadati</taxon>
        <taxon>Pseudomonadota</taxon>
        <taxon>Gammaproteobacteria</taxon>
        <taxon>Vibrionales</taxon>
        <taxon>Vibrionaceae</taxon>
        <taxon>Vibrio</taxon>
    </lineage>
</organism>
<name>A0AAU8BMU4_9VIBR</name>
<dbReference type="AlphaFoldDB" id="A0AAU8BMU4"/>
<evidence type="ECO:0008006" key="3">
    <source>
        <dbReference type="Google" id="ProtNLM"/>
    </source>
</evidence>
<dbReference type="KEGG" id="vck:PG915_20545"/>
<reference evidence="2" key="1">
    <citation type="submission" date="2023-01" db="EMBL/GenBank/DDBJ databases">
        <title>Vibrio sp. CB1-14 genome sequencing.</title>
        <authorList>
            <person name="Otstavnykh N."/>
            <person name="Isaeva M."/>
            <person name="Meleshko D."/>
        </authorList>
    </citation>
    <scope>NUCLEOTIDE SEQUENCE</scope>
    <source>
        <strain evidence="2">CB1-14</strain>
    </source>
</reference>
<sequence length="299" mass="32531">MEKIVAASRVLLAIAILALAWSIYIFTLEAKQVRVELPTLIKQIDQTAQRITPVVEEVQKIQAIIPSILEQSEKYQQAIPEVLARVDDMNRQIPVILNEVQSVTAAIPPILEQSNQWHSSLPSLLEQVEQTNKTIRATNQQIAATNKQVPAILAESEALRVAMPEVIRQAESLVQQAEQAGREASKGAVTGVIGGILSSPFQLVDSLTSQTFGVEDKSFSDKDQQLHKQAVESLLRDPSAGQTIPWENSSSGNSGTVSIQSTTQNGSSTCYNILSRLTIAKGTDKGTHSIVTERCVVSQ</sequence>
<evidence type="ECO:0000313" key="2">
    <source>
        <dbReference type="EMBL" id="XCD17686.1"/>
    </source>
</evidence>
<evidence type="ECO:0000256" key="1">
    <source>
        <dbReference type="SAM" id="MobiDB-lite"/>
    </source>
</evidence>
<protein>
    <recommendedName>
        <fullName evidence="3">Surface antigen domain-containing protein</fullName>
    </recommendedName>
</protein>
<dbReference type="Gene3D" id="1.10.287.950">
    <property type="entry name" value="Methyl-accepting chemotaxis protein"/>
    <property type="match status" value="1"/>
</dbReference>
<dbReference type="SUPFAM" id="SSF58104">
    <property type="entry name" value="Methyl-accepting chemotaxis protein (MCP) signaling domain"/>
    <property type="match status" value="1"/>
</dbReference>
<proteinExistence type="predicted"/>
<accession>A0AAU8BMU4</accession>
<gene>
    <name evidence="2" type="ORF">PG915_20545</name>
</gene>
<dbReference type="RefSeq" id="WP_353498864.1">
    <property type="nucleotide sequence ID" value="NZ_CP115921.1"/>
</dbReference>